<evidence type="ECO:0000256" key="5">
    <source>
        <dbReference type="RuleBase" id="RU361187"/>
    </source>
</evidence>
<dbReference type="Pfam" id="PF17851">
    <property type="entry name" value="GH43_C2"/>
    <property type="match status" value="1"/>
</dbReference>
<evidence type="ECO:0000256" key="1">
    <source>
        <dbReference type="ARBA" id="ARBA00009865"/>
    </source>
</evidence>
<dbReference type="Gene3D" id="2.115.10.20">
    <property type="entry name" value="Glycosyl hydrolase domain, family 43"/>
    <property type="match status" value="1"/>
</dbReference>
<comment type="similarity">
    <text evidence="1 5">Belongs to the glycosyl hydrolase 43 family.</text>
</comment>
<keyword evidence="8" id="KW-1185">Reference proteome</keyword>
<evidence type="ECO:0000256" key="3">
    <source>
        <dbReference type="ARBA" id="ARBA00023295"/>
    </source>
</evidence>
<dbReference type="InterPro" id="IPR051795">
    <property type="entry name" value="Glycosyl_Hydrlase_43"/>
</dbReference>
<feature type="site" description="Important for catalytic activity, responsible for pKa modulation of the active site Glu and correct orientation of both the proton donor and substrate" evidence="4">
    <location>
        <position position="74"/>
    </location>
</feature>
<evidence type="ECO:0000313" key="7">
    <source>
        <dbReference type="EMBL" id="KAF4969546.1"/>
    </source>
</evidence>
<name>A0A8H4U471_9HYPO</name>
<evidence type="ECO:0000256" key="4">
    <source>
        <dbReference type="PIRSR" id="PIRSR606710-2"/>
    </source>
</evidence>
<evidence type="ECO:0000259" key="6">
    <source>
        <dbReference type="Pfam" id="PF17851"/>
    </source>
</evidence>
<comment type="caution">
    <text evidence="7">The sequence shown here is derived from an EMBL/GenBank/DDBJ whole genome shotgun (WGS) entry which is preliminary data.</text>
</comment>
<keyword evidence="2 5" id="KW-0378">Hydrolase</keyword>
<accession>A0A8H4U471</accession>
<sequence>MPTPHAINPIIPGFAPDPSVVRVGDCGKFYIVCTNALVDRNKTSNDKYNFILSSTDIWASRWSDPIYFDFEGIDPDLLFDDDEKVYITGSATPGPWTRINCFEVDVNSGKRLSEERTLWTGTGGVYPEGPHLYKRNGWYYLLIAEGGTHVTHSITMARSRTIWGPYESCPSNPLLTAAGTENYIQHTGHGDLVQDGEDQWWVVCLAVRKDKHGKYAMSRETFLTPVEWRGEWPVFEPVKPIPSKLLSGHHVASLSSSPSVDLIYIRDALLANYQSNRDGLDFTLTASPVDLFDSEGSPTFIGKRQRLLHGRSSVAVTGISDDWVSTRVKCGFAYYKDEHRYFRILFEASKGSIVCEQKNDAQEIAKTWQVALNKTPDEISFSFEYTEEEFHLMYSLESGSDQSWTTVAVIDTLTMTDPDFVGPIFGIFAVADEGVHVSFKNFYHR</sequence>
<evidence type="ECO:0000256" key="2">
    <source>
        <dbReference type="ARBA" id="ARBA00022801"/>
    </source>
</evidence>
<dbReference type="OrthoDB" id="408373at2759"/>
<dbReference type="SUPFAM" id="SSF49899">
    <property type="entry name" value="Concanavalin A-like lectins/glucanases"/>
    <property type="match status" value="1"/>
</dbReference>
<dbReference type="SUPFAM" id="SSF75005">
    <property type="entry name" value="Arabinanase/levansucrase/invertase"/>
    <property type="match status" value="1"/>
</dbReference>
<evidence type="ECO:0000313" key="8">
    <source>
        <dbReference type="Proteomes" id="UP000622797"/>
    </source>
</evidence>
<reference evidence="7" key="2">
    <citation type="submission" date="2020-05" db="EMBL/GenBank/DDBJ databases">
        <authorList>
            <person name="Kim H.-S."/>
            <person name="Proctor R.H."/>
            <person name="Brown D.W."/>
        </authorList>
    </citation>
    <scope>NUCLEOTIDE SEQUENCE</scope>
    <source>
        <strain evidence="7">NRRL 20472</strain>
    </source>
</reference>
<dbReference type="InterPro" id="IPR006710">
    <property type="entry name" value="Glyco_hydro_43"/>
</dbReference>
<dbReference type="Proteomes" id="UP000622797">
    <property type="component" value="Unassembled WGS sequence"/>
</dbReference>
<gene>
    <name evidence="7" type="ORF">FSARC_3229</name>
</gene>
<dbReference type="CDD" id="cd18617">
    <property type="entry name" value="GH43_XynB-like"/>
    <property type="match status" value="1"/>
</dbReference>
<dbReference type="GO" id="GO:0004553">
    <property type="term" value="F:hydrolase activity, hydrolyzing O-glycosyl compounds"/>
    <property type="evidence" value="ECO:0007669"/>
    <property type="project" value="InterPro"/>
</dbReference>
<dbReference type="GO" id="GO:0005975">
    <property type="term" value="P:carbohydrate metabolic process"/>
    <property type="evidence" value="ECO:0007669"/>
    <property type="project" value="InterPro"/>
</dbReference>
<dbReference type="InterPro" id="IPR023296">
    <property type="entry name" value="Glyco_hydro_beta-prop_sf"/>
</dbReference>
<proteinExistence type="inferred from homology"/>
<dbReference type="InterPro" id="IPR013320">
    <property type="entry name" value="ConA-like_dom_sf"/>
</dbReference>
<dbReference type="AlphaFoldDB" id="A0A8H4U471"/>
<dbReference type="PANTHER" id="PTHR42812:SF12">
    <property type="entry name" value="BETA-XYLOSIDASE-RELATED"/>
    <property type="match status" value="1"/>
</dbReference>
<dbReference type="InterPro" id="IPR041542">
    <property type="entry name" value="GH43_C2"/>
</dbReference>
<feature type="domain" description="Beta-xylosidase C-terminal Concanavalin A-like" evidence="6">
    <location>
        <begin position="284"/>
        <end position="442"/>
    </location>
</feature>
<dbReference type="Gene3D" id="2.60.120.200">
    <property type="match status" value="1"/>
</dbReference>
<reference evidence="7" key="1">
    <citation type="journal article" date="2020" name="BMC Genomics">
        <title>Correction to: Identification and distribution of gene clusters required for synthesis of sphingolipid metabolism inhibitors in diverse species of the filamentous fungus Fusarium.</title>
        <authorList>
            <person name="Kim H.S."/>
            <person name="Lohmar J.M."/>
            <person name="Busman M."/>
            <person name="Brown D.W."/>
            <person name="Naumann T.A."/>
            <person name="Divon H.H."/>
            <person name="Lysoe E."/>
            <person name="Uhlig S."/>
            <person name="Proctor R.H."/>
        </authorList>
    </citation>
    <scope>NUCLEOTIDE SEQUENCE</scope>
    <source>
        <strain evidence="7">NRRL 20472</strain>
    </source>
</reference>
<protein>
    <recommendedName>
        <fullName evidence="6">Beta-xylosidase C-terminal Concanavalin A-like domain-containing protein</fullName>
    </recommendedName>
</protein>
<organism evidence="7 8">
    <name type="scientific">Fusarium sarcochroum</name>
    <dbReference type="NCBI Taxonomy" id="1208366"/>
    <lineage>
        <taxon>Eukaryota</taxon>
        <taxon>Fungi</taxon>
        <taxon>Dikarya</taxon>
        <taxon>Ascomycota</taxon>
        <taxon>Pezizomycotina</taxon>
        <taxon>Sordariomycetes</taxon>
        <taxon>Hypocreomycetidae</taxon>
        <taxon>Hypocreales</taxon>
        <taxon>Nectriaceae</taxon>
        <taxon>Fusarium</taxon>
        <taxon>Fusarium lateritium species complex</taxon>
    </lineage>
</organism>
<dbReference type="Pfam" id="PF04616">
    <property type="entry name" value="Glyco_hydro_43"/>
    <property type="match status" value="1"/>
</dbReference>
<keyword evidence="3 5" id="KW-0326">Glycosidase</keyword>
<dbReference type="EMBL" id="JABEXW010000158">
    <property type="protein sequence ID" value="KAF4969546.1"/>
    <property type="molecule type" value="Genomic_DNA"/>
</dbReference>
<dbReference type="PANTHER" id="PTHR42812">
    <property type="entry name" value="BETA-XYLOSIDASE"/>
    <property type="match status" value="1"/>
</dbReference>